<proteinExistence type="predicted"/>
<keyword evidence="4" id="KW-1185">Reference proteome</keyword>
<organism evidence="3 4">
    <name type="scientific">Microvirga terricola</name>
    <dbReference type="NCBI Taxonomy" id="2719797"/>
    <lineage>
        <taxon>Bacteria</taxon>
        <taxon>Pseudomonadati</taxon>
        <taxon>Pseudomonadota</taxon>
        <taxon>Alphaproteobacteria</taxon>
        <taxon>Hyphomicrobiales</taxon>
        <taxon>Methylobacteriaceae</taxon>
        <taxon>Microvirga</taxon>
    </lineage>
</organism>
<evidence type="ECO:0000313" key="4">
    <source>
        <dbReference type="Proteomes" id="UP000707352"/>
    </source>
</evidence>
<accession>A0ABX0VBU4</accession>
<evidence type="ECO:0000313" key="3">
    <source>
        <dbReference type="EMBL" id="NIX76445.1"/>
    </source>
</evidence>
<dbReference type="Proteomes" id="UP000707352">
    <property type="component" value="Unassembled WGS sequence"/>
</dbReference>
<gene>
    <name evidence="3" type="ORF">HB375_07410</name>
</gene>
<evidence type="ECO:0000256" key="2">
    <source>
        <dbReference type="SAM" id="SignalP"/>
    </source>
</evidence>
<feature type="region of interest" description="Disordered" evidence="1">
    <location>
        <begin position="63"/>
        <end position="87"/>
    </location>
</feature>
<reference evidence="3 4" key="1">
    <citation type="submission" date="2020-03" db="EMBL/GenBank/DDBJ databases">
        <title>The genome sequence of Microvirga sp. c23x22.</title>
        <authorList>
            <person name="Zhang X."/>
        </authorList>
    </citation>
    <scope>NUCLEOTIDE SEQUENCE [LARGE SCALE GENOMIC DNA]</scope>
    <source>
        <strain evidence="4">c23x22</strain>
    </source>
</reference>
<protein>
    <submittedName>
        <fullName evidence="3">Uncharacterized protein</fullName>
    </submittedName>
</protein>
<feature type="chain" id="PRO_5047268643" evidence="2">
    <location>
        <begin position="20"/>
        <end position="87"/>
    </location>
</feature>
<sequence>MRAFVAAAVLISIILPAQAQEQLPLTSRPEQRVRGINRSIQQEERLRRIEQQNRFEQNQIQQRLDRQQTFSNPSSPRFRNCPAGSIC</sequence>
<comment type="caution">
    <text evidence="3">The sequence shown here is derived from an EMBL/GenBank/DDBJ whole genome shotgun (WGS) entry which is preliminary data.</text>
</comment>
<name>A0ABX0VBU4_9HYPH</name>
<feature type="signal peptide" evidence="2">
    <location>
        <begin position="1"/>
        <end position="19"/>
    </location>
</feature>
<dbReference type="EMBL" id="JAATJS010000002">
    <property type="protein sequence ID" value="NIX76445.1"/>
    <property type="molecule type" value="Genomic_DNA"/>
</dbReference>
<evidence type="ECO:0000256" key="1">
    <source>
        <dbReference type="SAM" id="MobiDB-lite"/>
    </source>
</evidence>
<keyword evidence="2" id="KW-0732">Signal</keyword>